<name>A0A2X4VTE2_LEDLE</name>
<dbReference type="AlphaFoldDB" id="A0A2X4VTE2"/>
<keyword evidence="1" id="KW-0472">Membrane</keyword>
<evidence type="ECO:0000256" key="1">
    <source>
        <dbReference type="SAM" id="Phobius"/>
    </source>
</evidence>
<proteinExistence type="predicted"/>
<accession>A0A2X4VTE2</accession>
<feature type="transmembrane region" description="Helical" evidence="1">
    <location>
        <begin position="121"/>
        <end position="139"/>
    </location>
</feature>
<evidence type="ECO:0000313" key="3">
    <source>
        <dbReference type="Proteomes" id="UP000249134"/>
    </source>
</evidence>
<dbReference type="Proteomes" id="UP000249134">
    <property type="component" value="Chromosome 1"/>
</dbReference>
<feature type="transmembrane region" description="Helical" evidence="1">
    <location>
        <begin position="87"/>
        <end position="109"/>
    </location>
</feature>
<feature type="transmembrane region" description="Helical" evidence="1">
    <location>
        <begin position="12"/>
        <end position="34"/>
    </location>
</feature>
<keyword evidence="1" id="KW-0812">Transmembrane</keyword>
<gene>
    <name evidence="2" type="ORF">NCTC4824_01496</name>
</gene>
<dbReference type="KEGG" id="blen:NCTC4824_01496"/>
<feature type="transmembrane region" description="Helical" evidence="1">
    <location>
        <begin position="54"/>
        <end position="75"/>
    </location>
</feature>
<keyword evidence="3" id="KW-1185">Reference proteome</keyword>
<sequence>MKFVGEKNTVLFNFLVLLFSAISASIGLVLWFLIRNTMIVILLYNSIDVWMLPAVDNFAFLILGVLWLVFVFITHHLYNKKTKNNDLLFNFFLISGIQLILLFICETLMFSLDTGRGIKSILLMCGEFLVGLIFIYLTYRRKWNKKKDKSFTSTL</sequence>
<dbReference type="EMBL" id="LS483476">
    <property type="protein sequence ID" value="SQI55547.1"/>
    <property type="molecule type" value="Genomic_DNA"/>
</dbReference>
<reference evidence="2 3" key="1">
    <citation type="submission" date="2018-06" db="EMBL/GenBank/DDBJ databases">
        <authorList>
            <consortium name="Pathogen Informatics"/>
            <person name="Doyle S."/>
        </authorList>
    </citation>
    <scope>NUCLEOTIDE SEQUENCE [LARGE SCALE GENOMIC DNA]</scope>
    <source>
        <strain evidence="2 3">NCTC4824</strain>
    </source>
</reference>
<keyword evidence="1" id="KW-1133">Transmembrane helix</keyword>
<protein>
    <submittedName>
        <fullName evidence="2">Uncharacterized protein</fullName>
    </submittedName>
</protein>
<evidence type="ECO:0000313" key="2">
    <source>
        <dbReference type="EMBL" id="SQI55547.1"/>
    </source>
</evidence>
<dbReference type="STRING" id="1348624.GCA_001591545_00583"/>
<organism evidence="2 3">
    <name type="scientific">Lederbergia lenta</name>
    <name type="common">Bacillus lentus</name>
    <dbReference type="NCBI Taxonomy" id="1467"/>
    <lineage>
        <taxon>Bacteria</taxon>
        <taxon>Bacillati</taxon>
        <taxon>Bacillota</taxon>
        <taxon>Bacilli</taxon>
        <taxon>Bacillales</taxon>
        <taxon>Bacillaceae</taxon>
        <taxon>Lederbergia</taxon>
    </lineage>
</organism>
<dbReference type="RefSeq" id="WP_066137102.1">
    <property type="nucleotide sequence ID" value="NZ_CBCSGM010000001.1"/>
</dbReference>